<evidence type="ECO:0000256" key="1">
    <source>
        <dbReference type="ARBA" id="ARBA00008467"/>
    </source>
</evidence>
<dbReference type="GO" id="GO:0006633">
    <property type="term" value="P:fatty acid biosynthetic process"/>
    <property type="evidence" value="ECO:0007669"/>
    <property type="project" value="TreeGrafter"/>
</dbReference>
<accession>A0A5D0NUP7</accession>
<dbReference type="InterPro" id="IPR000794">
    <property type="entry name" value="Beta-ketoacyl_synthase"/>
</dbReference>
<feature type="domain" description="Ketosynthase family 3 (KS3)" evidence="5">
    <location>
        <begin position="12"/>
        <end position="413"/>
    </location>
</feature>
<dbReference type="AlphaFoldDB" id="A0A5D0NUP7"/>
<gene>
    <name evidence="6" type="ORF">FXF69_01705</name>
</gene>
<dbReference type="STRING" id="1220554.GCA_001552135_06605"/>
<evidence type="ECO:0000313" key="7">
    <source>
        <dbReference type="Proteomes" id="UP000323380"/>
    </source>
</evidence>
<dbReference type="PROSITE" id="PS52004">
    <property type="entry name" value="KS3_2"/>
    <property type="match status" value="1"/>
</dbReference>
<dbReference type="Pfam" id="PF02801">
    <property type="entry name" value="Ketoacyl-synt_C"/>
    <property type="match status" value="1"/>
</dbReference>
<evidence type="ECO:0000313" key="6">
    <source>
        <dbReference type="EMBL" id="TYB47979.1"/>
    </source>
</evidence>
<dbReference type="PANTHER" id="PTHR11712">
    <property type="entry name" value="POLYKETIDE SYNTHASE-RELATED"/>
    <property type="match status" value="1"/>
</dbReference>
<keyword evidence="7" id="KW-1185">Reference proteome</keyword>
<dbReference type="PANTHER" id="PTHR11712:SF322">
    <property type="entry name" value="POLYKETIDE BETA-KETOACYL SYNTHASE 2-RELATED"/>
    <property type="match status" value="1"/>
</dbReference>
<protein>
    <submittedName>
        <fullName evidence="6">Ketosynthase chain-length factor</fullName>
    </submittedName>
</protein>
<sequence length="417" mass="42531">MSAAESGGDPRGTAVWITGVGVAAPTGIGAADHWDATLRGRSGIAPLTRFDTGGYPSVLAGQVTGFDPEAHLPKRLLPQTDVSTRLALTAAAEAIADARLDTGSVEDYDMGIVTSNATGGFEFTHREFRKLWRQGPSFVSVYESFAWFYAVNTGQISIRHGLRGPGSAFVADHAGGLDALGHARRLIRKGTPVVVAGGTDSALDPWGYASHIAGGQITRESDPARAYLPFDAGAAGHVPGEGGALLVLESRASAEARGAAPRAEVAGYATGFDPAPGRGRPPVQRRVIESALADAGIGPGDVDAVFADAAAVPAADAAEARAVREVFGRNGVPVTAPKALVGRLGSGGGPLDVATAAAALDAQLIPPTGADCRVPDSYGIDLVRLVPRPAPLRAVVVLARGLRGFASAVVLRTAGAH</sequence>
<keyword evidence="2 4" id="KW-0808">Transferase</keyword>
<dbReference type="GO" id="GO:0004315">
    <property type="term" value="F:3-oxoacyl-[acyl-carrier-protein] synthase activity"/>
    <property type="evidence" value="ECO:0007669"/>
    <property type="project" value="TreeGrafter"/>
</dbReference>
<name>A0A5D0NUP7_9ACTN</name>
<keyword evidence="3" id="KW-0012">Acyltransferase</keyword>
<dbReference type="InterPro" id="IPR014030">
    <property type="entry name" value="Ketoacyl_synth_N"/>
</dbReference>
<evidence type="ECO:0000256" key="2">
    <source>
        <dbReference type="ARBA" id="ARBA00022679"/>
    </source>
</evidence>
<dbReference type="Pfam" id="PF00109">
    <property type="entry name" value="ketoacyl-synt"/>
    <property type="match status" value="1"/>
</dbReference>
<evidence type="ECO:0000256" key="3">
    <source>
        <dbReference type="ARBA" id="ARBA00023315"/>
    </source>
</evidence>
<dbReference type="RefSeq" id="WP_067900687.1">
    <property type="nucleotide sequence ID" value="NZ_VSFG01000001.1"/>
</dbReference>
<dbReference type="InterPro" id="IPR014031">
    <property type="entry name" value="Ketoacyl_synth_C"/>
</dbReference>
<evidence type="ECO:0000256" key="4">
    <source>
        <dbReference type="RuleBase" id="RU003694"/>
    </source>
</evidence>
<evidence type="ECO:0000259" key="5">
    <source>
        <dbReference type="PROSITE" id="PS52004"/>
    </source>
</evidence>
<comment type="similarity">
    <text evidence="1 4">Belongs to the thiolase-like superfamily. Beta-ketoacyl-ACP synthases family.</text>
</comment>
<dbReference type="SUPFAM" id="SSF53901">
    <property type="entry name" value="Thiolase-like"/>
    <property type="match status" value="2"/>
</dbReference>
<dbReference type="Proteomes" id="UP000323380">
    <property type="component" value="Unassembled WGS sequence"/>
</dbReference>
<dbReference type="InterPro" id="IPR016039">
    <property type="entry name" value="Thiolase-like"/>
</dbReference>
<dbReference type="Gene3D" id="3.40.47.10">
    <property type="match status" value="2"/>
</dbReference>
<organism evidence="6 7">
    <name type="scientific">Actinomadura chibensis</name>
    <dbReference type="NCBI Taxonomy" id="392828"/>
    <lineage>
        <taxon>Bacteria</taxon>
        <taxon>Bacillati</taxon>
        <taxon>Actinomycetota</taxon>
        <taxon>Actinomycetes</taxon>
        <taxon>Streptosporangiales</taxon>
        <taxon>Thermomonosporaceae</taxon>
        <taxon>Actinomadura</taxon>
    </lineage>
</organism>
<reference evidence="6 7" key="1">
    <citation type="submission" date="2019-08" db="EMBL/GenBank/DDBJ databases">
        <title>Actinomadura sp. nov. CYP1-5 isolated from mountain soil.</title>
        <authorList>
            <person name="Songsumanus A."/>
            <person name="Kuncharoen N."/>
            <person name="Kudo T."/>
            <person name="Yuki M."/>
            <person name="Igarashi Y."/>
            <person name="Tanasupawat S."/>
        </authorList>
    </citation>
    <scope>NUCLEOTIDE SEQUENCE [LARGE SCALE GENOMIC DNA]</scope>
    <source>
        <strain evidence="6 7">JCM 14158</strain>
    </source>
</reference>
<proteinExistence type="inferred from homology"/>
<dbReference type="EMBL" id="VSFG01000001">
    <property type="protein sequence ID" value="TYB47979.1"/>
    <property type="molecule type" value="Genomic_DNA"/>
</dbReference>
<comment type="caution">
    <text evidence="6">The sequence shown here is derived from an EMBL/GenBank/DDBJ whole genome shotgun (WGS) entry which is preliminary data.</text>
</comment>
<dbReference type="InterPro" id="IPR020841">
    <property type="entry name" value="PKS_Beta-ketoAc_synthase_dom"/>
</dbReference>
<dbReference type="SMART" id="SM00825">
    <property type="entry name" value="PKS_KS"/>
    <property type="match status" value="1"/>
</dbReference>